<dbReference type="Proteomes" id="UP000236731">
    <property type="component" value="Unassembled WGS sequence"/>
</dbReference>
<accession>A0A1H5RSG0</accession>
<keyword evidence="2" id="KW-1185">Reference proteome</keyword>
<dbReference type="AlphaFoldDB" id="A0A1H5RSG0"/>
<protein>
    <submittedName>
        <fullName evidence="1">Uncharacterized protein</fullName>
    </submittedName>
</protein>
<proteinExistence type="predicted"/>
<organism evidence="1 2">
    <name type="scientific">Sphingobacterium lactis</name>
    <dbReference type="NCBI Taxonomy" id="797291"/>
    <lineage>
        <taxon>Bacteria</taxon>
        <taxon>Pseudomonadati</taxon>
        <taxon>Bacteroidota</taxon>
        <taxon>Sphingobacteriia</taxon>
        <taxon>Sphingobacteriales</taxon>
        <taxon>Sphingobacteriaceae</taxon>
        <taxon>Sphingobacterium</taxon>
    </lineage>
</organism>
<evidence type="ECO:0000313" key="1">
    <source>
        <dbReference type="EMBL" id="SEF41286.1"/>
    </source>
</evidence>
<name>A0A1H5RSG0_9SPHI</name>
<evidence type="ECO:0000313" key="2">
    <source>
        <dbReference type="Proteomes" id="UP000236731"/>
    </source>
</evidence>
<sequence>MGGIILTLGKQNWGVDGVELVYNRQSNRIPLNWLIA</sequence>
<gene>
    <name evidence="1" type="ORF">SAMN05421877_10153</name>
</gene>
<dbReference type="EMBL" id="FNUT01000001">
    <property type="protein sequence ID" value="SEF41286.1"/>
    <property type="molecule type" value="Genomic_DNA"/>
</dbReference>
<reference evidence="2" key="1">
    <citation type="submission" date="2016-10" db="EMBL/GenBank/DDBJ databases">
        <authorList>
            <person name="Varghese N."/>
            <person name="Submissions S."/>
        </authorList>
    </citation>
    <scope>NUCLEOTIDE SEQUENCE [LARGE SCALE GENOMIC DNA]</scope>
    <source>
        <strain evidence="2">DSM 22361</strain>
    </source>
</reference>